<dbReference type="STRING" id="479433.Caci_2857"/>
<gene>
    <name evidence="1" type="ordered locus">Caci_2857</name>
</gene>
<reference evidence="1 2" key="1">
    <citation type="journal article" date="2009" name="Stand. Genomic Sci.">
        <title>Complete genome sequence of Catenulispora acidiphila type strain (ID 139908).</title>
        <authorList>
            <person name="Copeland A."/>
            <person name="Lapidus A."/>
            <person name="Glavina Del Rio T."/>
            <person name="Nolan M."/>
            <person name="Lucas S."/>
            <person name="Chen F."/>
            <person name="Tice H."/>
            <person name="Cheng J.F."/>
            <person name="Bruce D."/>
            <person name="Goodwin L."/>
            <person name="Pitluck S."/>
            <person name="Mikhailova N."/>
            <person name="Pati A."/>
            <person name="Ivanova N."/>
            <person name="Mavromatis K."/>
            <person name="Chen A."/>
            <person name="Palaniappan K."/>
            <person name="Chain P."/>
            <person name="Land M."/>
            <person name="Hauser L."/>
            <person name="Chang Y.J."/>
            <person name="Jeffries C.D."/>
            <person name="Chertkov O."/>
            <person name="Brettin T."/>
            <person name="Detter J.C."/>
            <person name="Han C."/>
            <person name="Ali Z."/>
            <person name="Tindall B.J."/>
            <person name="Goker M."/>
            <person name="Bristow J."/>
            <person name="Eisen J.A."/>
            <person name="Markowitz V."/>
            <person name="Hugenholtz P."/>
            <person name="Kyrpides N.C."/>
            <person name="Klenk H.P."/>
        </authorList>
    </citation>
    <scope>NUCLEOTIDE SEQUENCE [LARGE SCALE GENOMIC DNA]</scope>
    <source>
        <strain evidence="2">DSM 44928 / JCM 14897 / NBRC 102108 / NRRL B-24433 / ID139908</strain>
    </source>
</reference>
<dbReference type="EMBL" id="CP001700">
    <property type="protein sequence ID" value="ACU71766.1"/>
    <property type="molecule type" value="Genomic_DNA"/>
</dbReference>
<dbReference type="Proteomes" id="UP000000851">
    <property type="component" value="Chromosome"/>
</dbReference>
<evidence type="ECO:0000313" key="2">
    <source>
        <dbReference type="Proteomes" id="UP000000851"/>
    </source>
</evidence>
<dbReference type="eggNOG" id="ENOG5033G8U">
    <property type="taxonomic scope" value="Bacteria"/>
</dbReference>
<accession>C7Q191</accession>
<evidence type="ECO:0000313" key="1">
    <source>
        <dbReference type="EMBL" id="ACU71766.1"/>
    </source>
</evidence>
<dbReference type="AlphaFoldDB" id="C7Q191"/>
<proteinExistence type="predicted"/>
<sequence length="146" mass="15960">MEQAATLVGAPVDNPLTELANLAGRARAWMELLQGRVEKLLEDFDDAEERRDREGGNAKNRGIRYQAGAGEQLRAEVSLYERSMDRLGKFLADYGRLGIDERLAKITESQAERVIAAIDAALAHAGVTGKVATEAKQVAARRLRAV</sequence>
<keyword evidence="2" id="KW-1185">Reference proteome</keyword>
<protein>
    <submittedName>
        <fullName evidence="1">Uncharacterized protein</fullName>
    </submittedName>
</protein>
<dbReference type="KEGG" id="cai:Caci_2857"/>
<dbReference type="InParanoid" id="C7Q191"/>
<name>C7Q191_CATAD</name>
<dbReference type="HOGENOM" id="CLU_1774031_0_0_11"/>
<organism evidence="1 2">
    <name type="scientific">Catenulispora acidiphila (strain DSM 44928 / JCM 14897 / NBRC 102108 / NRRL B-24433 / ID139908)</name>
    <dbReference type="NCBI Taxonomy" id="479433"/>
    <lineage>
        <taxon>Bacteria</taxon>
        <taxon>Bacillati</taxon>
        <taxon>Actinomycetota</taxon>
        <taxon>Actinomycetes</taxon>
        <taxon>Catenulisporales</taxon>
        <taxon>Catenulisporaceae</taxon>
        <taxon>Catenulispora</taxon>
    </lineage>
</organism>